<dbReference type="PANTHER" id="PTHR11085">
    <property type="entry name" value="NAD-DEPENDENT PROTEIN DEACYLASE SIRTUIN-5, MITOCHONDRIAL-RELATED"/>
    <property type="match status" value="1"/>
</dbReference>
<reference evidence="9" key="1">
    <citation type="submission" date="2016-10" db="EMBL/GenBank/DDBJ databases">
        <authorList>
            <person name="Varghese N."/>
            <person name="Submissions S."/>
        </authorList>
    </citation>
    <scope>NUCLEOTIDE SEQUENCE [LARGE SCALE GENOMIC DNA]</scope>
    <source>
        <strain evidence="9">DSM 7481</strain>
    </source>
</reference>
<dbReference type="AlphaFoldDB" id="A0A1I1TYK1"/>
<evidence type="ECO:0000256" key="4">
    <source>
        <dbReference type="ARBA" id="ARBA00023027"/>
    </source>
</evidence>
<accession>A0A1I1TYK1</accession>
<comment type="cofactor">
    <cofactor evidence="5">
        <name>Zn(2+)</name>
        <dbReference type="ChEBI" id="CHEBI:29105"/>
    </cofactor>
    <text evidence="5">Binds 1 zinc ion per subunit.</text>
</comment>
<dbReference type="Pfam" id="PF02146">
    <property type="entry name" value="SIR2"/>
    <property type="match status" value="1"/>
</dbReference>
<dbReference type="PROSITE" id="PS50305">
    <property type="entry name" value="SIRTUIN"/>
    <property type="match status" value="1"/>
</dbReference>
<keyword evidence="9" id="KW-1185">Reference proteome</keyword>
<dbReference type="HAMAP" id="MF_01967">
    <property type="entry name" value="Sirtuin_ClassII"/>
    <property type="match status" value="1"/>
</dbReference>
<evidence type="ECO:0000256" key="1">
    <source>
        <dbReference type="ARBA" id="ARBA00022679"/>
    </source>
</evidence>
<keyword evidence="2 5" id="KW-0479">Metal-binding</keyword>
<dbReference type="InterPro" id="IPR029035">
    <property type="entry name" value="DHS-like_NAD/FAD-binding_dom"/>
</dbReference>
<dbReference type="STRING" id="32040.SAMN04489710_104153"/>
<dbReference type="InterPro" id="IPR026590">
    <property type="entry name" value="Ssirtuin_cat_dom"/>
</dbReference>
<name>A0A1I1TYK1_9BURK</name>
<feature type="binding site" evidence="5 6">
    <location>
        <position position="123"/>
    </location>
    <ligand>
        <name>Zn(2+)</name>
        <dbReference type="ChEBI" id="CHEBI:29105"/>
    </ligand>
</feature>
<dbReference type="InterPro" id="IPR026591">
    <property type="entry name" value="Sirtuin_cat_small_dom_sf"/>
</dbReference>
<evidence type="ECO:0000259" key="7">
    <source>
        <dbReference type="PROSITE" id="PS50305"/>
    </source>
</evidence>
<dbReference type="GO" id="GO:0070403">
    <property type="term" value="F:NAD+ binding"/>
    <property type="evidence" value="ECO:0007669"/>
    <property type="project" value="UniProtKB-UniRule"/>
</dbReference>
<dbReference type="Proteomes" id="UP000199517">
    <property type="component" value="Unassembled WGS sequence"/>
</dbReference>
<dbReference type="Gene3D" id="3.30.1600.10">
    <property type="entry name" value="SIR2/SIRT2 'Small Domain"/>
    <property type="match status" value="1"/>
</dbReference>
<keyword evidence="1 5" id="KW-0808">Transferase</keyword>
<feature type="binding site" evidence="5 6">
    <location>
        <position position="174"/>
    </location>
    <ligand>
        <name>Zn(2+)</name>
        <dbReference type="ChEBI" id="CHEBI:29105"/>
    </ligand>
</feature>
<keyword evidence="3 5" id="KW-0862">Zinc</keyword>
<evidence type="ECO:0000313" key="8">
    <source>
        <dbReference type="EMBL" id="SFD63445.1"/>
    </source>
</evidence>
<sequence length="272" mass="28756">MQALLAVLRRCPKLFVLTGAGCSTASGIPDYRGEDGAWKRPPPVTYQAFMGNEDVRRRYWARSMIGWRVMGQAAPGPAHHALSALESLGRVELLLTQNVDGLHGAAGQTRVIDLHGRIDTVRCMACEERMPRADLQDWLVGHNPGWASLEAATAPDGDADLEGHAFSAFQVPACPCCGGGPLKPDVVFFGESVPRARVAAAHEALGASDGMLVVGSSLMVYSGFRFVQAAANAGLPVVAINRGVTRADPLLHAKLQDDVGKALAAIVQALTA</sequence>
<feature type="binding site" evidence="5">
    <location>
        <begin position="241"/>
        <end position="243"/>
    </location>
    <ligand>
        <name>NAD(+)</name>
        <dbReference type="ChEBI" id="CHEBI:57540"/>
    </ligand>
</feature>
<feature type="binding site" evidence="5">
    <location>
        <begin position="215"/>
        <end position="217"/>
    </location>
    <ligand>
        <name>NAD(+)</name>
        <dbReference type="ChEBI" id="CHEBI:57540"/>
    </ligand>
</feature>
<evidence type="ECO:0000256" key="3">
    <source>
        <dbReference type="ARBA" id="ARBA00022833"/>
    </source>
</evidence>
<evidence type="ECO:0000256" key="5">
    <source>
        <dbReference type="HAMAP-Rule" id="MF_01967"/>
    </source>
</evidence>
<feature type="domain" description="Deacetylase sirtuin-type" evidence="7">
    <location>
        <begin position="1"/>
        <end position="272"/>
    </location>
</feature>
<comment type="catalytic activity">
    <reaction evidence="5">
        <text>N(6)-acetyl-L-lysyl-[protein] + NAD(+) + H2O = 2''-O-acetyl-ADP-D-ribose + nicotinamide + L-lysyl-[protein]</text>
        <dbReference type="Rhea" id="RHEA:43636"/>
        <dbReference type="Rhea" id="RHEA-COMP:9752"/>
        <dbReference type="Rhea" id="RHEA-COMP:10731"/>
        <dbReference type="ChEBI" id="CHEBI:15377"/>
        <dbReference type="ChEBI" id="CHEBI:17154"/>
        <dbReference type="ChEBI" id="CHEBI:29969"/>
        <dbReference type="ChEBI" id="CHEBI:57540"/>
        <dbReference type="ChEBI" id="CHEBI:61930"/>
        <dbReference type="ChEBI" id="CHEBI:83767"/>
        <dbReference type="EC" id="2.3.1.286"/>
    </reaction>
</comment>
<organism evidence="8 9">
    <name type="scientific">Paracidovorax konjaci</name>
    <dbReference type="NCBI Taxonomy" id="32040"/>
    <lineage>
        <taxon>Bacteria</taxon>
        <taxon>Pseudomonadati</taxon>
        <taxon>Pseudomonadota</taxon>
        <taxon>Betaproteobacteria</taxon>
        <taxon>Burkholderiales</taxon>
        <taxon>Comamonadaceae</taxon>
        <taxon>Paracidovorax</taxon>
    </lineage>
</organism>
<dbReference type="PANTHER" id="PTHR11085:SF10">
    <property type="entry name" value="NAD-DEPENDENT PROTEIN DEACYLASE SIRTUIN-5, MITOCHONDRIAL-RELATED"/>
    <property type="match status" value="1"/>
</dbReference>
<comment type="function">
    <text evidence="5">NAD-dependent protein deacetylase which modulates the activities of several enzymes which are inactive in their acetylated form.</text>
</comment>
<protein>
    <recommendedName>
        <fullName evidence="5">NAD-dependent protein deacetylase</fullName>
        <ecNumber evidence="5">2.3.1.286</ecNumber>
    </recommendedName>
    <alternativeName>
        <fullName evidence="5">Regulatory protein SIR2 homolog</fullName>
    </alternativeName>
</protein>
<dbReference type="GO" id="GO:0005737">
    <property type="term" value="C:cytoplasm"/>
    <property type="evidence" value="ECO:0007669"/>
    <property type="project" value="UniProtKB-SubCell"/>
</dbReference>
<gene>
    <name evidence="5" type="primary">cobB</name>
    <name evidence="8" type="ORF">SAMN04489710_104153</name>
</gene>
<dbReference type="Gene3D" id="3.40.50.1220">
    <property type="entry name" value="TPP-binding domain"/>
    <property type="match status" value="1"/>
</dbReference>
<feature type="binding site" evidence="5">
    <location>
        <position position="259"/>
    </location>
    <ligand>
        <name>NAD(+)</name>
        <dbReference type="ChEBI" id="CHEBI:57540"/>
    </ligand>
</feature>
<feature type="binding site" evidence="5 6">
    <location>
        <position position="126"/>
    </location>
    <ligand>
        <name>Zn(2+)</name>
        <dbReference type="ChEBI" id="CHEBI:29105"/>
    </ligand>
</feature>
<comment type="caution">
    <text evidence="5">Lacks conserved residue(s) required for the propagation of feature annotation.</text>
</comment>
<comment type="subcellular location">
    <subcellularLocation>
        <location evidence="5">Cytoplasm</location>
    </subcellularLocation>
</comment>
<keyword evidence="5" id="KW-0963">Cytoplasm</keyword>
<dbReference type="InterPro" id="IPR003000">
    <property type="entry name" value="Sirtuin"/>
</dbReference>
<evidence type="ECO:0000256" key="6">
    <source>
        <dbReference type="PROSITE-ProRule" id="PRU00236"/>
    </source>
</evidence>
<dbReference type="InterPro" id="IPR026587">
    <property type="entry name" value="Sirtuin_class_II"/>
</dbReference>
<dbReference type="EMBL" id="FOMQ01000004">
    <property type="protein sequence ID" value="SFD63445.1"/>
    <property type="molecule type" value="Genomic_DNA"/>
</dbReference>
<dbReference type="NCBIfam" id="NF003738">
    <property type="entry name" value="PRK05333.1"/>
    <property type="match status" value="1"/>
</dbReference>
<feature type="active site" description="Proton acceptor" evidence="5 6">
    <location>
        <position position="115"/>
    </location>
</feature>
<dbReference type="GO" id="GO:0017136">
    <property type="term" value="F:histone deacetylase activity, NAD-dependent"/>
    <property type="evidence" value="ECO:0007669"/>
    <property type="project" value="TreeGrafter"/>
</dbReference>
<feature type="binding site" evidence="5 6">
    <location>
        <position position="177"/>
    </location>
    <ligand>
        <name>Zn(2+)</name>
        <dbReference type="ChEBI" id="CHEBI:29105"/>
    </ligand>
</feature>
<dbReference type="InterPro" id="IPR050134">
    <property type="entry name" value="NAD-dep_sirtuin_deacylases"/>
</dbReference>
<proteinExistence type="inferred from homology"/>
<dbReference type="GO" id="GO:0008270">
    <property type="term" value="F:zinc ion binding"/>
    <property type="evidence" value="ECO:0007669"/>
    <property type="project" value="UniProtKB-UniRule"/>
</dbReference>
<dbReference type="SUPFAM" id="SSF52467">
    <property type="entry name" value="DHS-like NAD/FAD-binding domain"/>
    <property type="match status" value="1"/>
</dbReference>
<evidence type="ECO:0000313" key="9">
    <source>
        <dbReference type="Proteomes" id="UP000199517"/>
    </source>
</evidence>
<keyword evidence="4 5" id="KW-0520">NAD</keyword>
<feature type="binding site" evidence="5">
    <location>
        <begin position="97"/>
        <end position="100"/>
    </location>
    <ligand>
        <name>NAD(+)</name>
        <dbReference type="ChEBI" id="CHEBI:57540"/>
    </ligand>
</feature>
<dbReference type="EC" id="2.3.1.286" evidence="5"/>
<evidence type="ECO:0000256" key="2">
    <source>
        <dbReference type="ARBA" id="ARBA00022723"/>
    </source>
</evidence>
<comment type="similarity">
    <text evidence="5">Belongs to the sirtuin family. Class II subfamily.</text>
</comment>